<organism evidence="2 3">
    <name type="scientific">Candidatus Staskawiczbacteria bacterium RIFCSPHIGHO2_02_FULL_42_22</name>
    <dbReference type="NCBI Taxonomy" id="1802207"/>
    <lineage>
        <taxon>Bacteria</taxon>
        <taxon>Candidatus Staskawicziibacteriota</taxon>
    </lineage>
</organism>
<evidence type="ECO:0008006" key="4">
    <source>
        <dbReference type="Google" id="ProtNLM"/>
    </source>
</evidence>
<dbReference type="GO" id="GO:0016787">
    <property type="term" value="F:hydrolase activity"/>
    <property type="evidence" value="ECO:0007669"/>
    <property type="project" value="UniProtKB-KW"/>
</dbReference>
<sequence length="209" mass="22740">MKHIILKGLLIFSLVLTASVAAVWYVNRAEVPYTNITSSENQQEENNQTSPHQNGIGPGLPVRLAIPSIGVDAKIIRVGLASDGSVDVPKGPSEVAWFQLGPRPGQKGSAVVTGHYGPWRSGAHSVFDNLHQLKQGDKIQVYDDQGNVLSFEVKKTEIYGPSESPPEVFAQNDGVHLNLITCQGDWVASQKTYTKRLVVFTELTPSKPL</sequence>
<dbReference type="CDD" id="cd05829">
    <property type="entry name" value="Sortase_F"/>
    <property type="match status" value="1"/>
</dbReference>
<dbReference type="InterPro" id="IPR005754">
    <property type="entry name" value="Sortase"/>
</dbReference>
<evidence type="ECO:0000313" key="3">
    <source>
        <dbReference type="Proteomes" id="UP000178820"/>
    </source>
</evidence>
<dbReference type="InterPro" id="IPR023365">
    <property type="entry name" value="Sortase_dom-sf"/>
</dbReference>
<proteinExistence type="predicted"/>
<protein>
    <recommendedName>
        <fullName evidence="4">Peptidase C60 sortase A and B</fullName>
    </recommendedName>
</protein>
<name>A0A1G2I599_9BACT</name>
<dbReference type="Proteomes" id="UP000178820">
    <property type="component" value="Unassembled WGS sequence"/>
</dbReference>
<accession>A0A1G2I599</accession>
<evidence type="ECO:0000313" key="2">
    <source>
        <dbReference type="EMBL" id="OGZ69218.1"/>
    </source>
</evidence>
<keyword evidence="1" id="KW-0378">Hydrolase</keyword>
<reference evidence="2 3" key="1">
    <citation type="journal article" date="2016" name="Nat. Commun.">
        <title>Thousands of microbial genomes shed light on interconnected biogeochemical processes in an aquifer system.</title>
        <authorList>
            <person name="Anantharaman K."/>
            <person name="Brown C.T."/>
            <person name="Hug L.A."/>
            <person name="Sharon I."/>
            <person name="Castelle C.J."/>
            <person name="Probst A.J."/>
            <person name="Thomas B.C."/>
            <person name="Singh A."/>
            <person name="Wilkins M.J."/>
            <person name="Karaoz U."/>
            <person name="Brodie E.L."/>
            <person name="Williams K.H."/>
            <person name="Hubbard S.S."/>
            <person name="Banfield J.F."/>
        </authorList>
    </citation>
    <scope>NUCLEOTIDE SEQUENCE [LARGE SCALE GENOMIC DNA]</scope>
</reference>
<gene>
    <name evidence="2" type="ORF">A3D44_00835</name>
</gene>
<dbReference type="Pfam" id="PF04203">
    <property type="entry name" value="Sortase"/>
    <property type="match status" value="1"/>
</dbReference>
<dbReference type="Gene3D" id="2.40.260.10">
    <property type="entry name" value="Sortase"/>
    <property type="match status" value="1"/>
</dbReference>
<dbReference type="AlphaFoldDB" id="A0A1G2I599"/>
<dbReference type="InterPro" id="IPR042001">
    <property type="entry name" value="Sortase_F"/>
</dbReference>
<evidence type="ECO:0000256" key="1">
    <source>
        <dbReference type="ARBA" id="ARBA00022801"/>
    </source>
</evidence>
<dbReference type="SUPFAM" id="SSF63817">
    <property type="entry name" value="Sortase"/>
    <property type="match status" value="1"/>
</dbReference>
<comment type="caution">
    <text evidence="2">The sequence shown here is derived from an EMBL/GenBank/DDBJ whole genome shotgun (WGS) entry which is preliminary data.</text>
</comment>
<dbReference type="STRING" id="1802207.A3D44_00835"/>
<dbReference type="EMBL" id="MHOT01000013">
    <property type="protein sequence ID" value="OGZ69218.1"/>
    <property type="molecule type" value="Genomic_DNA"/>
</dbReference>